<feature type="transmembrane region" description="Helical" evidence="1">
    <location>
        <begin position="40"/>
        <end position="60"/>
    </location>
</feature>
<proteinExistence type="predicted"/>
<keyword evidence="1" id="KW-1133">Transmembrane helix</keyword>
<comment type="caution">
    <text evidence="2">The sequence shown here is derived from an EMBL/GenBank/DDBJ whole genome shotgun (WGS) entry which is preliminary data.</text>
</comment>
<dbReference type="STRING" id="1873176.BFN67_13765"/>
<reference evidence="2 3" key="1">
    <citation type="journal article" date="2016" name="Int. J. Syst. Evol. Microbiol.">
        <title>Pseudaminobacter manganicus sp. nov., isolated from sludge of a manganese mine.</title>
        <authorList>
            <person name="Li J."/>
            <person name="Huang J."/>
            <person name="Liao S."/>
            <person name="Wang G."/>
        </authorList>
    </citation>
    <scope>NUCLEOTIDE SEQUENCE [LARGE SCALE GENOMIC DNA]</scope>
    <source>
        <strain evidence="2 3">JH-7</strain>
    </source>
</reference>
<dbReference type="EMBL" id="MDET01000007">
    <property type="protein sequence ID" value="OQM76449.1"/>
    <property type="molecule type" value="Genomic_DNA"/>
</dbReference>
<protein>
    <submittedName>
        <fullName evidence="2">Uncharacterized protein</fullName>
    </submittedName>
</protein>
<keyword evidence="1" id="KW-0472">Membrane</keyword>
<gene>
    <name evidence="2" type="ORF">BFN67_13765</name>
</gene>
<dbReference type="OrthoDB" id="8117344at2"/>
<name>A0A1V8RTU7_9HYPH</name>
<organism evidence="2 3">
    <name type="scientific">Manganibacter manganicus</name>
    <dbReference type="NCBI Taxonomy" id="1873176"/>
    <lineage>
        <taxon>Bacteria</taxon>
        <taxon>Pseudomonadati</taxon>
        <taxon>Pseudomonadota</taxon>
        <taxon>Alphaproteobacteria</taxon>
        <taxon>Hyphomicrobiales</taxon>
        <taxon>Phyllobacteriaceae</taxon>
        <taxon>Manganibacter</taxon>
    </lineage>
</organism>
<evidence type="ECO:0000313" key="3">
    <source>
        <dbReference type="Proteomes" id="UP000191905"/>
    </source>
</evidence>
<sequence length="62" mass="6512">MIPVQIIFFITVCLTIVSGLAATTIVMFGDTRRNAGQRTVAEKLAQIALIGAMAITAMLASS</sequence>
<keyword evidence="3" id="KW-1185">Reference proteome</keyword>
<feature type="transmembrane region" description="Helical" evidence="1">
    <location>
        <begin position="6"/>
        <end position="28"/>
    </location>
</feature>
<dbReference type="Proteomes" id="UP000191905">
    <property type="component" value="Unassembled WGS sequence"/>
</dbReference>
<dbReference type="AlphaFoldDB" id="A0A1V8RTU7"/>
<keyword evidence="1" id="KW-0812">Transmembrane</keyword>
<evidence type="ECO:0000313" key="2">
    <source>
        <dbReference type="EMBL" id="OQM76449.1"/>
    </source>
</evidence>
<evidence type="ECO:0000256" key="1">
    <source>
        <dbReference type="SAM" id="Phobius"/>
    </source>
</evidence>
<dbReference type="RefSeq" id="WP_158083476.1">
    <property type="nucleotide sequence ID" value="NZ_MDET01000007.1"/>
</dbReference>
<accession>A0A1V8RTU7</accession>